<dbReference type="RefSeq" id="WP_006981787.1">
    <property type="nucleotide sequence ID" value="NZ_ABVL01000015.1"/>
</dbReference>
<proteinExistence type="predicted"/>
<keyword evidence="3" id="KW-1185">Reference proteome</keyword>
<comment type="caution">
    <text evidence="2">The sequence shown here is derived from an EMBL/GenBank/DDBJ whole genome shotgun (WGS) entry which is preliminary data.</text>
</comment>
<keyword evidence="1" id="KW-0175">Coiled coil</keyword>
<evidence type="ECO:0000256" key="1">
    <source>
        <dbReference type="SAM" id="Coils"/>
    </source>
</evidence>
<gene>
    <name evidence="2" type="ORF">CfE428DRAFT_4465</name>
</gene>
<name>B4D6C5_9BACT</name>
<protein>
    <submittedName>
        <fullName evidence="2">Uncharacterized protein</fullName>
    </submittedName>
</protein>
<dbReference type="InParanoid" id="B4D6C5"/>
<dbReference type="AlphaFoldDB" id="B4D6C5"/>
<sequence>MSNTSNRTVHLKSLLALEEKRVALQQQIDDIQEQISKISNQVLGQEPSAIVKAARKAVATGAPQGRSQRGALKEKIMAALESAGHAGVRVTELAESLGTKAANLHAWFHATTKRMPSIVKVAGGHYRLNGHGPKSAPVAAAAPAKARSKARKGGRVKRGALSENVLAVLGEAGANGISIKDLSDKVGSNYRNVAVWFATTGKKHPKIKKVAPATYKLAA</sequence>
<dbReference type="Proteomes" id="UP000005824">
    <property type="component" value="Unassembled WGS sequence"/>
</dbReference>
<feature type="coiled-coil region" evidence="1">
    <location>
        <begin position="14"/>
        <end position="41"/>
    </location>
</feature>
<organism evidence="2 3">
    <name type="scientific">Chthoniobacter flavus Ellin428</name>
    <dbReference type="NCBI Taxonomy" id="497964"/>
    <lineage>
        <taxon>Bacteria</taxon>
        <taxon>Pseudomonadati</taxon>
        <taxon>Verrucomicrobiota</taxon>
        <taxon>Spartobacteria</taxon>
        <taxon>Chthoniobacterales</taxon>
        <taxon>Chthoniobacteraceae</taxon>
        <taxon>Chthoniobacter</taxon>
    </lineage>
</organism>
<evidence type="ECO:0000313" key="3">
    <source>
        <dbReference type="Proteomes" id="UP000005824"/>
    </source>
</evidence>
<dbReference type="eggNOG" id="ENOG502ZF43">
    <property type="taxonomic scope" value="Bacteria"/>
</dbReference>
<evidence type="ECO:0000313" key="2">
    <source>
        <dbReference type="EMBL" id="EDY18034.1"/>
    </source>
</evidence>
<reference evidence="2 3" key="1">
    <citation type="journal article" date="2011" name="J. Bacteriol.">
        <title>Genome sequence of Chthoniobacter flavus Ellin428, an aerobic heterotrophic soil bacterium.</title>
        <authorList>
            <person name="Kant R."/>
            <person name="van Passel M.W."/>
            <person name="Palva A."/>
            <person name="Lucas S."/>
            <person name="Lapidus A."/>
            <person name="Glavina Del Rio T."/>
            <person name="Dalin E."/>
            <person name="Tice H."/>
            <person name="Bruce D."/>
            <person name="Goodwin L."/>
            <person name="Pitluck S."/>
            <person name="Larimer F.W."/>
            <person name="Land M.L."/>
            <person name="Hauser L."/>
            <person name="Sangwan P."/>
            <person name="de Vos W.M."/>
            <person name="Janssen P.H."/>
            <person name="Smidt H."/>
        </authorList>
    </citation>
    <scope>NUCLEOTIDE SEQUENCE [LARGE SCALE GENOMIC DNA]</scope>
    <source>
        <strain evidence="2 3">Ellin428</strain>
    </source>
</reference>
<dbReference type="EMBL" id="ABVL01000015">
    <property type="protein sequence ID" value="EDY18034.1"/>
    <property type="molecule type" value="Genomic_DNA"/>
</dbReference>
<accession>B4D6C5</accession>